<keyword evidence="13" id="KW-0862">Zinc</keyword>
<keyword evidence="13" id="KW-0464">Manganese</keyword>
<feature type="binding site" evidence="10 14">
    <location>
        <position position="66"/>
    </location>
    <ligand>
        <name>substrate</name>
    </ligand>
</feature>
<comment type="function">
    <text evidence="10">Catalyzes the reversible epimerization of D-ribulose 5-phosphate to D-xylulose 5-phosphate.</text>
</comment>
<evidence type="ECO:0000313" key="16">
    <source>
        <dbReference type="Proteomes" id="UP000257317"/>
    </source>
</evidence>
<dbReference type="Proteomes" id="UP000257317">
    <property type="component" value="Unassembled WGS sequence"/>
</dbReference>
<dbReference type="GO" id="GO:0004750">
    <property type="term" value="F:D-ribulose-phosphate 3-epimerase activity"/>
    <property type="evidence" value="ECO:0007669"/>
    <property type="project" value="UniProtKB-UniRule"/>
</dbReference>
<evidence type="ECO:0000256" key="3">
    <source>
        <dbReference type="ARBA" id="ARBA00001941"/>
    </source>
</evidence>
<sequence length="218" mass="24056">MSKIAPSILNADNMNLGSDIQEAIDTGIKRFHIDIMDGHFVPNLSYGPELVKDFKEAFPNIEAEIHLMSNNLDVTIPAFVKAGADLVEFHYEATDQVEKWLNYLKDHNVKAGLVINPETPVEKIKPYLDLVDQILVMTVKPGFGGQSFRPDSDERISQVKELITASGKNIKIEVDGGIDDHTAEIAKNAGADIFVAGSFIFKKGPIAQQILKLENILV</sequence>
<dbReference type="InterPro" id="IPR026019">
    <property type="entry name" value="Ribul_P_3_epim"/>
</dbReference>
<name>A0A2Z6T7Y4_9LACO</name>
<comment type="cofactor">
    <cofactor evidence="4">
        <name>Zn(2+)</name>
        <dbReference type="ChEBI" id="CHEBI:29105"/>
    </cofactor>
</comment>
<comment type="cofactor">
    <cofactor evidence="3">
        <name>Co(2+)</name>
        <dbReference type="ChEBI" id="CHEBI:48828"/>
    </cofactor>
</comment>
<keyword evidence="10 11" id="KW-0119">Carbohydrate metabolism</keyword>
<comment type="pathway">
    <text evidence="10">Carbohydrate degradation.</text>
</comment>
<dbReference type="HAMAP" id="MF_02227">
    <property type="entry name" value="RPE"/>
    <property type="match status" value="1"/>
</dbReference>
<feature type="binding site" evidence="10 13">
    <location>
        <position position="175"/>
    </location>
    <ligand>
        <name>a divalent metal cation</name>
        <dbReference type="ChEBI" id="CHEBI:60240"/>
    </ligand>
</feature>
<evidence type="ECO:0000256" key="7">
    <source>
        <dbReference type="ARBA" id="ARBA00013188"/>
    </source>
</evidence>
<dbReference type="Pfam" id="PF00834">
    <property type="entry name" value="Ribul_P_3_epim"/>
    <property type="match status" value="1"/>
</dbReference>
<evidence type="ECO:0000256" key="11">
    <source>
        <dbReference type="PIRNR" id="PIRNR001461"/>
    </source>
</evidence>
<comment type="catalytic activity">
    <reaction evidence="1 10 11">
        <text>D-ribulose 5-phosphate = D-xylulose 5-phosphate</text>
        <dbReference type="Rhea" id="RHEA:13677"/>
        <dbReference type="ChEBI" id="CHEBI:57737"/>
        <dbReference type="ChEBI" id="CHEBI:58121"/>
        <dbReference type="EC" id="5.1.3.1"/>
    </reaction>
</comment>
<evidence type="ECO:0000256" key="1">
    <source>
        <dbReference type="ARBA" id="ARBA00001782"/>
    </source>
</evidence>
<dbReference type="EMBL" id="BFBY01000002">
    <property type="protein sequence ID" value="GBG04378.1"/>
    <property type="molecule type" value="Genomic_DNA"/>
</dbReference>
<organism evidence="15 16">
    <name type="scientific">Lactobacillus rodentium</name>
    <dbReference type="NCBI Taxonomy" id="947835"/>
    <lineage>
        <taxon>Bacteria</taxon>
        <taxon>Bacillati</taxon>
        <taxon>Bacillota</taxon>
        <taxon>Bacilli</taxon>
        <taxon>Lactobacillales</taxon>
        <taxon>Lactobacillaceae</taxon>
        <taxon>Lactobacillus</taxon>
    </lineage>
</organism>
<protein>
    <recommendedName>
        <fullName evidence="7 10">Ribulose-phosphate 3-epimerase</fullName>
        <ecNumber evidence="7 10">5.1.3.1</ecNumber>
    </recommendedName>
</protein>
<evidence type="ECO:0000256" key="2">
    <source>
        <dbReference type="ARBA" id="ARBA00001936"/>
    </source>
</evidence>
<evidence type="ECO:0000256" key="5">
    <source>
        <dbReference type="ARBA" id="ARBA00001954"/>
    </source>
</evidence>
<feature type="active site" description="Proton acceptor" evidence="10 12">
    <location>
        <position position="34"/>
    </location>
</feature>
<dbReference type="PANTHER" id="PTHR11749">
    <property type="entry name" value="RIBULOSE-5-PHOSPHATE-3-EPIMERASE"/>
    <property type="match status" value="1"/>
</dbReference>
<dbReference type="Gene3D" id="3.20.20.70">
    <property type="entry name" value="Aldolase class I"/>
    <property type="match status" value="1"/>
</dbReference>
<comment type="caution">
    <text evidence="15">The sequence shown here is derived from an EMBL/GenBank/DDBJ whole genome shotgun (WGS) entry which is preliminary data.</text>
</comment>
<dbReference type="OrthoDB" id="1645589at2"/>
<dbReference type="EC" id="5.1.3.1" evidence="7 10"/>
<evidence type="ECO:0000256" key="10">
    <source>
        <dbReference type="HAMAP-Rule" id="MF_02227"/>
    </source>
</evidence>
<comment type="similarity">
    <text evidence="6 10 11">Belongs to the ribulose-phosphate 3-epimerase family.</text>
</comment>
<dbReference type="NCBIfam" id="NF004076">
    <property type="entry name" value="PRK05581.1-4"/>
    <property type="match status" value="1"/>
</dbReference>
<evidence type="ECO:0000313" key="15">
    <source>
        <dbReference type="EMBL" id="GBG04378.1"/>
    </source>
</evidence>
<dbReference type="GO" id="GO:0046872">
    <property type="term" value="F:metal ion binding"/>
    <property type="evidence" value="ECO:0007669"/>
    <property type="project" value="UniProtKB-UniRule"/>
</dbReference>
<keyword evidence="13" id="KW-0170">Cobalt</keyword>
<evidence type="ECO:0000256" key="9">
    <source>
        <dbReference type="ARBA" id="ARBA00023235"/>
    </source>
</evidence>
<feature type="binding site" evidence="10 14">
    <location>
        <begin position="142"/>
        <end position="145"/>
    </location>
    <ligand>
        <name>substrate</name>
    </ligand>
</feature>
<feature type="binding site" evidence="10 14">
    <location>
        <begin position="197"/>
        <end position="198"/>
    </location>
    <ligand>
        <name>substrate</name>
    </ligand>
</feature>
<keyword evidence="16" id="KW-1185">Reference proteome</keyword>
<feature type="binding site" evidence="10 14">
    <location>
        <position position="7"/>
    </location>
    <ligand>
        <name>substrate</name>
    </ligand>
</feature>
<comment type="cofactor">
    <cofactor evidence="10 13">
        <name>a divalent metal cation</name>
        <dbReference type="ChEBI" id="CHEBI:60240"/>
    </cofactor>
    <text evidence="10 13">Binds 1 divalent metal cation per subunit.</text>
</comment>
<comment type="cofactor">
    <cofactor evidence="2">
        <name>Mn(2+)</name>
        <dbReference type="ChEBI" id="CHEBI:29035"/>
    </cofactor>
</comment>
<evidence type="ECO:0000256" key="13">
    <source>
        <dbReference type="PIRSR" id="PIRSR001461-2"/>
    </source>
</evidence>
<dbReference type="NCBIfam" id="TIGR01163">
    <property type="entry name" value="rpe"/>
    <property type="match status" value="1"/>
</dbReference>
<dbReference type="GO" id="GO:0006098">
    <property type="term" value="P:pentose-phosphate shunt"/>
    <property type="evidence" value="ECO:0007669"/>
    <property type="project" value="UniProtKB-UniRule"/>
</dbReference>
<dbReference type="AlphaFoldDB" id="A0A2Z6T7Y4"/>
<feature type="active site" description="Proton donor" evidence="10 12">
    <location>
        <position position="175"/>
    </location>
</feature>
<feature type="binding site" evidence="10 13">
    <location>
        <position position="66"/>
    </location>
    <ligand>
        <name>a divalent metal cation</name>
        <dbReference type="ChEBI" id="CHEBI:60240"/>
    </ligand>
</feature>
<feature type="binding site" evidence="10">
    <location>
        <begin position="175"/>
        <end position="177"/>
    </location>
    <ligand>
        <name>substrate</name>
    </ligand>
</feature>
<dbReference type="GO" id="GO:0005737">
    <property type="term" value="C:cytoplasm"/>
    <property type="evidence" value="ECO:0007669"/>
    <property type="project" value="UniProtKB-ARBA"/>
</dbReference>
<keyword evidence="9 10" id="KW-0413">Isomerase</keyword>
<feature type="binding site" evidence="10 13">
    <location>
        <position position="32"/>
    </location>
    <ligand>
        <name>a divalent metal cation</name>
        <dbReference type="ChEBI" id="CHEBI:60240"/>
    </ligand>
</feature>
<dbReference type="PIRSF" id="PIRSF001461">
    <property type="entry name" value="RPE"/>
    <property type="match status" value="1"/>
</dbReference>
<dbReference type="RefSeq" id="WP_117117726.1">
    <property type="nucleotide sequence ID" value="NZ_BFBY01000002.1"/>
</dbReference>
<comment type="cofactor">
    <cofactor evidence="5">
        <name>Fe(2+)</name>
        <dbReference type="ChEBI" id="CHEBI:29033"/>
    </cofactor>
</comment>
<evidence type="ECO:0000256" key="8">
    <source>
        <dbReference type="ARBA" id="ARBA00022723"/>
    </source>
</evidence>
<dbReference type="PROSITE" id="PS01086">
    <property type="entry name" value="RIBUL_P_3_EPIMER_2"/>
    <property type="match status" value="1"/>
</dbReference>
<dbReference type="SUPFAM" id="SSF51366">
    <property type="entry name" value="Ribulose-phoshate binding barrel"/>
    <property type="match status" value="1"/>
</dbReference>
<feature type="binding site" evidence="10 13">
    <location>
        <position position="34"/>
    </location>
    <ligand>
        <name>a divalent metal cation</name>
        <dbReference type="ChEBI" id="CHEBI:60240"/>
    </ligand>
</feature>
<evidence type="ECO:0000256" key="14">
    <source>
        <dbReference type="PIRSR" id="PIRSR001461-3"/>
    </source>
</evidence>
<accession>A0A2Z6T7Y4</accession>
<evidence type="ECO:0000256" key="4">
    <source>
        <dbReference type="ARBA" id="ARBA00001947"/>
    </source>
</evidence>
<proteinExistence type="inferred from homology"/>
<dbReference type="InterPro" id="IPR000056">
    <property type="entry name" value="Ribul_P_3_epim-like"/>
</dbReference>
<dbReference type="InterPro" id="IPR013785">
    <property type="entry name" value="Aldolase_TIM"/>
</dbReference>
<keyword evidence="8 10" id="KW-0479">Metal-binding</keyword>
<dbReference type="CDD" id="cd00429">
    <property type="entry name" value="RPE"/>
    <property type="match status" value="1"/>
</dbReference>
<dbReference type="InterPro" id="IPR011060">
    <property type="entry name" value="RibuloseP-bd_barrel"/>
</dbReference>
<evidence type="ECO:0000256" key="12">
    <source>
        <dbReference type="PIRSR" id="PIRSR001461-1"/>
    </source>
</evidence>
<dbReference type="GO" id="GO:0019323">
    <property type="term" value="P:pentose catabolic process"/>
    <property type="evidence" value="ECO:0007669"/>
    <property type="project" value="UniProtKB-UniRule"/>
</dbReference>
<reference evidence="16" key="1">
    <citation type="submission" date="2018-03" db="EMBL/GenBank/DDBJ databases">
        <title>New taxa in the Lactobacillus gasseri group.</title>
        <authorList>
            <person name="Tanizawa Y."/>
            <person name="Tohno M."/>
            <person name="Endo A."/>
            <person name="Arita M."/>
        </authorList>
    </citation>
    <scope>NUCLEOTIDE SEQUENCE [LARGE SCALE GENOMIC DNA]</scope>
    <source>
        <strain evidence="16">DSM 24759</strain>
    </source>
</reference>
<dbReference type="FunFam" id="3.20.20.70:FF:000004">
    <property type="entry name" value="Ribulose-phosphate 3-epimerase"/>
    <property type="match status" value="1"/>
</dbReference>
<feature type="binding site" evidence="14">
    <location>
        <position position="177"/>
    </location>
    <ligand>
        <name>substrate</name>
    </ligand>
</feature>
<dbReference type="PROSITE" id="PS01085">
    <property type="entry name" value="RIBUL_P_3_EPIMER_1"/>
    <property type="match status" value="1"/>
</dbReference>
<evidence type="ECO:0000256" key="6">
    <source>
        <dbReference type="ARBA" id="ARBA00009541"/>
    </source>
</evidence>
<gene>
    <name evidence="10 15" type="primary">rpe</name>
    <name evidence="15" type="ORF">LrDSM24759_02920</name>
</gene>